<feature type="compositionally biased region" description="Polar residues" evidence="1">
    <location>
        <begin position="182"/>
        <end position="194"/>
    </location>
</feature>
<proteinExistence type="predicted"/>
<protein>
    <submittedName>
        <fullName evidence="2">Uu.00g042840.m01.CDS01</fullName>
    </submittedName>
</protein>
<organism evidence="2 3">
    <name type="scientific">Anthostomella pinea</name>
    <dbReference type="NCBI Taxonomy" id="933095"/>
    <lineage>
        <taxon>Eukaryota</taxon>
        <taxon>Fungi</taxon>
        <taxon>Dikarya</taxon>
        <taxon>Ascomycota</taxon>
        <taxon>Pezizomycotina</taxon>
        <taxon>Sordariomycetes</taxon>
        <taxon>Xylariomycetidae</taxon>
        <taxon>Xylariales</taxon>
        <taxon>Xylariaceae</taxon>
        <taxon>Anthostomella</taxon>
    </lineage>
</organism>
<dbReference type="Proteomes" id="UP001295740">
    <property type="component" value="Unassembled WGS sequence"/>
</dbReference>
<dbReference type="AlphaFoldDB" id="A0AAI8VBN7"/>
<feature type="compositionally biased region" description="Acidic residues" evidence="1">
    <location>
        <begin position="172"/>
        <end position="181"/>
    </location>
</feature>
<dbReference type="EMBL" id="CAUWAG010000003">
    <property type="protein sequence ID" value="CAJ2501431.1"/>
    <property type="molecule type" value="Genomic_DNA"/>
</dbReference>
<evidence type="ECO:0000256" key="1">
    <source>
        <dbReference type="SAM" id="MobiDB-lite"/>
    </source>
</evidence>
<gene>
    <name evidence="2" type="ORF">KHLLAP_LOCUS1899</name>
</gene>
<evidence type="ECO:0000313" key="3">
    <source>
        <dbReference type="Proteomes" id="UP001295740"/>
    </source>
</evidence>
<feature type="region of interest" description="Disordered" evidence="1">
    <location>
        <begin position="142"/>
        <end position="240"/>
    </location>
</feature>
<name>A0AAI8VBN7_9PEZI</name>
<comment type="caution">
    <text evidence="2">The sequence shown here is derived from an EMBL/GenBank/DDBJ whole genome shotgun (WGS) entry which is preliminary data.</text>
</comment>
<feature type="compositionally biased region" description="Polar residues" evidence="1">
    <location>
        <begin position="204"/>
        <end position="218"/>
    </location>
</feature>
<evidence type="ECO:0000313" key="2">
    <source>
        <dbReference type="EMBL" id="CAJ2501431.1"/>
    </source>
</evidence>
<reference evidence="2" key="1">
    <citation type="submission" date="2023-10" db="EMBL/GenBank/DDBJ databases">
        <authorList>
            <person name="Hackl T."/>
        </authorList>
    </citation>
    <scope>NUCLEOTIDE SEQUENCE</scope>
</reference>
<accession>A0AAI8VBN7</accession>
<sequence>MAEHPGFEIGHCSLAAEYEDLQQLAGEDSSSMGADFSLPNKSLQFPWSRPGTLQRYLTDGDDPYTPAKAHIERHLALSSAQDALNWLSSEACVLQPPSWSKPMKIYFHTPSGHHMGSATCGGLLSYEGSYYYLTAAHAVHPAGSHSPEIKLPEPQSDPSSDSDDFEMTGVEDWGDDTDESSEALTTLTSPGSRTSSEDSENEDSQLGKSDSLRSSELSIQEAGSDRTIMEPTSTPPVDFIDDTVPDICERVGRVAAFHQELDFVLVKMTSVTAELADSHEFFQNAIAMERLVTDYPASMIEDDLSDTSIMVKTTHQPEIIGHRSQTPVYTRLPGTESFQLL</sequence>
<keyword evidence="3" id="KW-1185">Reference proteome</keyword>